<comment type="caution">
    <text evidence="1">The sequence shown here is derived from an EMBL/GenBank/DDBJ whole genome shotgun (WGS) entry which is preliminary data.</text>
</comment>
<dbReference type="AlphaFoldDB" id="A0A2I1H199"/>
<dbReference type="VEuPathDB" id="FungiDB:RhiirA1_463401"/>
<sequence length="210" mass="24589">MDIYNIFDVKDYPFELLNPEFEQIKYDNELKKLIIDKPIKFSYYLAEYVTPSVSYATFHSSPISLDVRDFIFDGPGHMGKKIISLRLKTSTLHMVPMYYCSRSRPNSIIHLSIFYEILAAVSSDFFRCGRETDARSNQEVDKDRRERLGLEYPWRSVLTDGEEVPKTVISPIKDYTSPNGVVNIINTFRREYKLPSKRERDDYVLVLNSD</sequence>
<evidence type="ECO:0000313" key="2">
    <source>
        <dbReference type="Proteomes" id="UP000234323"/>
    </source>
</evidence>
<dbReference type="EMBL" id="LLXI01001242">
    <property type="protein sequence ID" value="PKY52637.1"/>
    <property type="molecule type" value="Genomic_DNA"/>
</dbReference>
<name>A0A2I1H199_9GLOM</name>
<proteinExistence type="predicted"/>
<dbReference type="VEuPathDB" id="FungiDB:FUN_015846"/>
<evidence type="ECO:0000313" key="1">
    <source>
        <dbReference type="EMBL" id="PKY52637.1"/>
    </source>
</evidence>
<gene>
    <name evidence="1" type="ORF">RhiirA4_470399</name>
</gene>
<dbReference type="Proteomes" id="UP000234323">
    <property type="component" value="Unassembled WGS sequence"/>
</dbReference>
<accession>A0A2I1H199</accession>
<keyword evidence="2" id="KW-1185">Reference proteome</keyword>
<organism evidence="1 2">
    <name type="scientific">Rhizophagus irregularis</name>
    <dbReference type="NCBI Taxonomy" id="588596"/>
    <lineage>
        <taxon>Eukaryota</taxon>
        <taxon>Fungi</taxon>
        <taxon>Fungi incertae sedis</taxon>
        <taxon>Mucoromycota</taxon>
        <taxon>Glomeromycotina</taxon>
        <taxon>Glomeromycetes</taxon>
        <taxon>Glomerales</taxon>
        <taxon>Glomeraceae</taxon>
        <taxon>Rhizophagus</taxon>
    </lineage>
</organism>
<reference evidence="1 2" key="1">
    <citation type="submission" date="2015-10" db="EMBL/GenBank/DDBJ databases">
        <title>Genome analyses suggest a sexual origin of heterokaryosis in a supposedly ancient asexual fungus.</title>
        <authorList>
            <person name="Ropars J."/>
            <person name="Sedzielewska K."/>
            <person name="Noel J."/>
            <person name="Charron P."/>
            <person name="Farinelli L."/>
            <person name="Marton T."/>
            <person name="Kruger M."/>
            <person name="Pelin A."/>
            <person name="Brachmann A."/>
            <person name="Corradi N."/>
        </authorList>
    </citation>
    <scope>NUCLEOTIDE SEQUENCE [LARGE SCALE GENOMIC DNA]</scope>
    <source>
        <strain evidence="1 2">A4</strain>
    </source>
</reference>
<protein>
    <submittedName>
        <fullName evidence="1">Uncharacterized protein</fullName>
    </submittedName>
</protein>